<proteinExistence type="inferred from homology"/>
<dbReference type="InterPro" id="IPR004839">
    <property type="entry name" value="Aminotransferase_I/II_large"/>
</dbReference>
<dbReference type="RefSeq" id="WP_068748802.1">
    <property type="nucleotide sequence ID" value="NZ_LOHZ01000036.1"/>
</dbReference>
<dbReference type="InterPro" id="IPR015424">
    <property type="entry name" value="PyrdxlP-dep_Trfase"/>
</dbReference>
<evidence type="ECO:0000256" key="2">
    <source>
        <dbReference type="ARBA" id="ARBA00007970"/>
    </source>
</evidence>
<dbReference type="CDD" id="cd00609">
    <property type="entry name" value="AAT_like"/>
    <property type="match status" value="1"/>
</dbReference>
<evidence type="ECO:0000256" key="5">
    <source>
        <dbReference type="ARBA" id="ARBA00022605"/>
    </source>
</evidence>
<evidence type="ECO:0000256" key="3">
    <source>
        <dbReference type="ARBA" id="ARBA00011738"/>
    </source>
</evidence>
<feature type="domain" description="Aminotransferase class I/classII large" evidence="10">
    <location>
        <begin position="24"/>
        <end position="358"/>
    </location>
</feature>
<dbReference type="GO" id="GO:0000105">
    <property type="term" value="P:L-histidine biosynthetic process"/>
    <property type="evidence" value="ECO:0007669"/>
    <property type="project" value="UniProtKB-UniRule"/>
</dbReference>
<dbReference type="Pfam" id="PF00155">
    <property type="entry name" value="Aminotran_1_2"/>
    <property type="match status" value="1"/>
</dbReference>
<evidence type="ECO:0000256" key="8">
    <source>
        <dbReference type="ARBA" id="ARBA00023102"/>
    </source>
</evidence>
<keyword evidence="7 9" id="KW-0663">Pyridoxal phosphate</keyword>
<dbReference type="InterPro" id="IPR015422">
    <property type="entry name" value="PyrdxlP-dep_Trfase_small"/>
</dbReference>
<dbReference type="Gene3D" id="3.90.1150.10">
    <property type="entry name" value="Aspartate Aminotransferase, domain 1"/>
    <property type="match status" value="1"/>
</dbReference>
<dbReference type="SUPFAM" id="SSF53383">
    <property type="entry name" value="PLP-dependent transferases"/>
    <property type="match status" value="1"/>
</dbReference>
<keyword evidence="5 9" id="KW-0028">Amino-acid biosynthesis</keyword>
<reference evidence="11 12" key="1">
    <citation type="submission" date="2015-12" db="EMBL/GenBank/DDBJ databases">
        <title>Draft genome of Thermovenabulum gondwanense isolated from a red thermophilic microbial mat colonisisng an outflow channel of a bore well.</title>
        <authorList>
            <person name="Patel B.K."/>
        </authorList>
    </citation>
    <scope>NUCLEOTIDE SEQUENCE [LARGE SCALE GENOMIC DNA]</scope>
    <source>
        <strain evidence="11 12">R270</strain>
    </source>
</reference>
<evidence type="ECO:0000256" key="4">
    <source>
        <dbReference type="ARBA" id="ARBA00022576"/>
    </source>
</evidence>
<dbReference type="PANTHER" id="PTHR42885:SF2">
    <property type="entry name" value="HISTIDINOL-PHOSPHATE AMINOTRANSFERASE"/>
    <property type="match status" value="1"/>
</dbReference>
<dbReference type="AlphaFoldDB" id="A0A162MCC0"/>
<keyword evidence="8 9" id="KW-0368">Histidine biosynthesis</keyword>
<dbReference type="PANTHER" id="PTHR42885">
    <property type="entry name" value="HISTIDINOL-PHOSPHATE AMINOTRANSFERASE-RELATED"/>
    <property type="match status" value="1"/>
</dbReference>
<keyword evidence="12" id="KW-1185">Reference proteome</keyword>
<comment type="caution">
    <text evidence="11">The sequence shown here is derived from an EMBL/GenBank/DDBJ whole genome shotgun (WGS) entry which is preliminary data.</text>
</comment>
<dbReference type="GO" id="GO:0030170">
    <property type="term" value="F:pyridoxal phosphate binding"/>
    <property type="evidence" value="ECO:0007669"/>
    <property type="project" value="InterPro"/>
</dbReference>
<comment type="similarity">
    <text evidence="2 9">Belongs to the class-II pyridoxal-phosphate-dependent aminotransferase family. Histidinol-phosphate aminotransferase subfamily.</text>
</comment>
<sequence>MTTGYLRKDLYGIEPFFEERPDFMIKLNANESYFDVPDDLKDEIFNEVKNKPFNLYNDPNSDELRKLLSEYCGLEKEQIFVGNGADEIIADINFAFAGPESKVYIFAPTFPSYEVFAKISGAEVINIPLVKIKDKEFYRFDIDLNEYYYRLKKDSMGNKNKVLFICSPNNPTGDYFNEEAVKEIIESFDGIICIDEAYFEFGGKTYRDMIFEHENLIIIRTMSKIFSIAGLRIGYAMGNKEIIRELFRVKLPFNVNLFSQTAASLIIKNRERFLNNTREIIKERDRMIEELMNIKNIRIFTTSTNFILLESNIEAKKVFEELFKRGILVRIYNSEALKFSFRVSVGKRVENNKFIKALKEILEEANA</sequence>
<protein>
    <recommendedName>
        <fullName evidence="9">Histidinol-phosphate aminotransferase</fullName>
        <ecNumber evidence="9">2.6.1.9</ecNumber>
    </recommendedName>
    <alternativeName>
        <fullName evidence="9">Imidazole acetol-phosphate transaminase</fullName>
    </alternativeName>
</protein>
<comment type="pathway">
    <text evidence="9">Amino-acid biosynthesis; L-histidine biosynthesis; L-histidine from 5-phospho-alpha-D-ribose 1-diphosphate: step 7/9.</text>
</comment>
<dbReference type="UniPathway" id="UPA00031">
    <property type="reaction ID" value="UER00012"/>
</dbReference>
<feature type="modified residue" description="N6-(pyridoxal phosphate)lysine" evidence="9">
    <location>
        <position position="224"/>
    </location>
</feature>
<evidence type="ECO:0000256" key="1">
    <source>
        <dbReference type="ARBA" id="ARBA00001933"/>
    </source>
</evidence>
<dbReference type="EC" id="2.6.1.9" evidence="9"/>
<dbReference type="InterPro" id="IPR005861">
    <property type="entry name" value="HisP_aminotrans"/>
</dbReference>
<evidence type="ECO:0000256" key="6">
    <source>
        <dbReference type="ARBA" id="ARBA00022679"/>
    </source>
</evidence>
<keyword evidence="4 9" id="KW-0032">Aminotransferase</keyword>
<evidence type="ECO:0000256" key="7">
    <source>
        <dbReference type="ARBA" id="ARBA00022898"/>
    </source>
</evidence>
<dbReference type="Gene3D" id="3.40.640.10">
    <property type="entry name" value="Type I PLP-dependent aspartate aminotransferase-like (Major domain)"/>
    <property type="match status" value="1"/>
</dbReference>
<name>A0A162MCC0_9FIRM</name>
<dbReference type="EMBL" id="LOHZ01000036">
    <property type="protein sequence ID" value="KYO65238.1"/>
    <property type="molecule type" value="Genomic_DNA"/>
</dbReference>
<comment type="catalytic activity">
    <reaction evidence="9">
        <text>L-histidinol phosphate + 2-oxoglutarate = 3-(imidazol-4-yl)-2-oxopropyl phosphate + L-glutamate</text>
        <dbReference type="Rhea" id="RHEA:23744"/>
        <dbReference type="ChEBI" id="CHEBI:16810"/>
        <dbReference type="ChEBI" id="CHEBI:29985"/>
        <dbReference type="ChEBI" id="CHEBI:57766"/>
        <dbReference type="ChEBI" id="CHEBI:57980"/>
        <dbReference type="EC" id="2.6.1.9"/>
    </reaction>
</comment>
<dbReference type="Proteomes" id="UP000075737">
    <property type="component" value="Unassembled WGS sequence"/>
</dbReference>
<dbReference type="PATRIC" id="fig|520767.4.peg.1799"/>
<dbReference type="GO" id="GO:0004400">
    <property type="term" value="F:histidinol-phosphate transaminase activity"/>
    <property type="evidence" value="ECO:0007669"/>
    <property type="project" value="UniProtKB-UniRule"/>
</dbReference>
<dbReference type="NCBIfam" id="TIGR01141">
    <property type="entry name" value="hisC"/>
    <property type="match status" value="1"/>
</dbReference>
<evidence type="ECO:0000313" key="11">
    <source>
        <dbReference type="EMBL" id="KYO65238.1"/>
    </source>
</evidence>
<keyword evidence="6 9" id="KW-0808">Transferase</keyword>
<dbReference type="HAMAP" id="MF_01023">
    <property type="entry name" value="HisC_aminotrans_2"/>
    <property type="match status" value="1"/>
</dbReference>
<evidence type="ECO:0000259" key="10">
    <source>
        <dbReference type="Pfam" id="PF00155"/>
    </source>
</evidence>
<gene>
    <name evidence="11" type="primary">hisC_1</name>
    <name evidence="9" type="synonym">hisC</name>
    <name evidence="11" type="ORF">ATZ99_16870</name>
</gene>
<dbReference type="STRING" id="520767.ATZ99_16870"/>
<comment type="subunit">
    <text evidence="3 9">Homodimer.</text>
</comment>
<evidence type="ECO:0000256" key="9">
    <source>
        <dbReference type="HAMAP-Rule" id="MF_01023"/>
    </source>
</evidence>
<dbReference type="InterPro" id="IPR015421">
    <property type="entry name" value="PyrdxlP-dep_Trfase_major"/>
</dbReference>
<comment type="cofactor">
    <cofactor evidence="1 9">
        <name>pyridoxal 5'-phosphate</name>
        <dbReference type="ChEBI" id="CHEBI:597326"/>
    </cofactor>
</comment>
<accession>A0A162MCC0</accession>
<evidence type="ECO:0000313" key="12">
    <source>
        <dbReference type="Proteomes" id="UP000075737"/>
    </source>
</evidence>
<organism evidence="11 12">
    <name type="scientific">Thermovenabulum gondwanense</name>
    <dbReference type="NCBI Taxonomy" id="520767"/>
    <lineage>
        <taxon>Bacteria</taxon>
        <taxon>Bacillati</taxon>
        <taxon>Bacillota</taxon>
        <taxon>Clostridia</taxon>
        <taxon>Thermosediminibacterales</taxon>
        <taxon>Thermosediminibacteraceae</taxon>
        <taxon>Thermovenabulum</taxon>
    </lineage>
</organism>